<accession>A0A229NZA5</accession>
<evidence type="ECO:0000313" key="11">
    <source>
        <dbReference type="EMBL" id="OXM15091.1"/>
    </source>
</evidence>
<evidence type="ECO:0000256" key="7">
    <source>
        <dbReference type="ARBA" id="ARBA00023136"/>
    </source>
</evidence>
<dbReference type="AlphaFoldDB" id="A0A229NZA5"/>
<keyword evidence="5" id="KW-0067">ATP-binding</keyword>
<keyword evidence="4" id="KW-0547">Nucleotide-binding</keyword>
<evidence type="ECO:0000256" key="1">
    <source>
        <dbReference type="ARBA" id="ARBA00004651"/>
    </source>
</evidence>
<evidence type="ECO:0000259" key="9">
    <source>
        <dbReference type="PROSITE" id="PS50893"/>
    </source>
</evidence>
<dbReference type="OrthoDB" id="9770415at2"/>
<dbReference type="PANTHER" id="PTHR43394:SF1">
    <property type="entry name" value="ATP-BINDING CASSETTE SUB-FAMILY B MEMBER 10, MITOCHONDRIAL"/>
    <property type="match status" value="1"/>
</dbReference>
<dbReference type="InterPro" id="IPR011527">
    <property type="entry name" value="ABC1_TM_dom"/>
</dbReference>
<dbReference type="InterPro" id="IPR027417">
    <property type="entry name" value="P-loop_NTPase"/>
</dbReference>
<feature type="transmembrane region" description="Helical" evidence="8">
    <location>
        <begin position="53"/>
        <end position="74"/>
    </location>
</feature>
<dbReference type="CDD" id="cd07346">
    <property type="entry name" value="ABC_6TM_exporters"/>
    <property type="match status" value="1"/>
</dbReference>
<dbReference type="InterPro" id="IPR017871">
    <property type="entry name" value="ABC_transporter-like_CS"/>
</dbReference>
<dbReference type="SUPFAM" id="SSF90123">
    <property type="entry name" value="ABC transporter transmembrane region"/>
    <property type="match status" value="1"/>
</dbReference>
<reference evidence="11 12" key="1">
    <citation type="submission" date="2017-07" db="EMBL/GenBank/DDBJ databases">
        <title>Paenibacillus herberti R33 genome sequencing and assembly.</title>
        <authorList>
            <person name="Su W."/>
        </authorList>
    </citation>
    <scope>NUCLEOTIDE SEQUENCE [LARGE SCALE GENOMIC DNA]</scope>
    <source>
        <strain evidence="11 12">R33</strain>
    </source>
</reference>
<dbReference type="GO" id="GO:0016887">
    <property type="term" value="F:ATP hydrolysis activity"/>
    <property type="evidence" value="ECO:0007669"/>
    <property type="project" value="InterPro"/>
</dbReference>
<keyword evidence="7 8" id="KW-0472">Membrane</keyword>
<dbReference type="Pfam" id="PF00005">
    <property type="entry name" value="ABC_tran"/>
    <property type="match status" value="1"/>
</dbReference>
<protein>
    <submittedName>
        <fullName evidence="11">ABC transporter</fullName>
    </submittedName>
</protein>
<dbReference type="Gene3D" id="1.20.1560.10">
    <property type="entry name" value="ABC transporter type 1, transmembrane domain"/>
    <property type="match status" value="1"/>
</dbReference>
<dbReference type="SUPFAM" id="SSF52540">
    <property type="entry name" value="P-loop containing nucleoside triphosphate hydrolases"/>
    <property type="match status" value="1"/>
</dbReference>
<dbReference type="GO" id="GO:0015421">
    <property type="term" value="F:ABC-type oligopeptide transporter activity"/>
    <property type="evidence" value="ECO:0007669"/>
    <property type="project" value="TreeGrafter"/>
</dbReference>
<feature type="domain" description="ABC transporter" evidence="9">
    <location>
        <begin position="335"/>
        <end position="572"/>
    </location>
</feature>
<dbReference type="Pfam" id="PF00664">
    <property type="entry name" value="ABC_membrane"/>
    <property type="match status" value="1"/>
</dbReference>
<dbReference type="GO" id="GO:0005886">
    <property type="term" value="C:plasma membrane"/>
    <property type="evidence" value="ECO:0007669"/>
    <property type="project" value="UniProtKB-SubCell"/>
</dbReference>
<name>A0A229NZA5_9BACL</name>
<dbReference type="InterPro" id="IPR036640">
    <property type="entry name" value="ABC1_TM_sf"/>
</dbReference>
<dbReference type="EMBL" id="NMUQ01000002">
    <property type="protein sequence ID" value="OXM15091.1"/>
    <property type="molecule type" value="Genomic_DNA"/>
</dbReference>
<dbReference type="InterPro" id="IPR039421">
    <property type="entry name" value="Type_1_exporter"/>
</dbReference>
<comment type="subcellular location">
    <subcellularLocation>
        <location evidence="1">Cell membrane</location>
        <topology evidence="1">Multi-pass membrane protein</topology>
    </subcellularLocation>
</comment>
<keyword evidence="12" id="KW-1185">Reference proteome</keyword>
<comment type="similarity">
    <text evidence="2">Belongs to the ABC transporter superfamily.</text>
</comment>
<gene>
    <name evidence="11" type="ORF">CGZ75_14910</name>
</gene>
<dbReference type="PROSITE" id="PS50929">
    <property type="entry name" value="ABC_TM1F"/>
    <property type="match status" value="1"/>
</dbReference>
<dbReference type="InterPro" id="IPR003439">
    <property type="entry name" value="ABC_transporter-like_ATP-bd"/>
</dbReference>
<feature type="domain" description="ABC transmembrane type-1" evidence="10">
    <location>
        <begin position="25"/>
        <end position="301"/>
    </location>
</feature>
<evidence type="ECO:0000259" key="10">
    <source>
        <dbReference type="PROSITE" id="PS50929"/>
    </source>
</evidence>
<evidence type="ECO:0000256" key="6">
    <source>
        <dbReference type="ARBA" id="ARBA00022989"/>
    </source>
</evidence>
<feature type="transmembrane region" description="Helical" evidence="8">
    <location>
        <begin position="12"/>
        <end position="33"/>
    </location>
</feature>
<evidence type="ECO:0000256" key="2">
    <source>
        <dbReference type="ARBA" id="ARBA00005417"/>
    </source>
</evidence>
<dbReference type="SMART" id="SM00382">
    <property type="entry name" value="AAA"/>
    <property type="match status" value="1"/>
</dbReference>
<feature type="transmembrane region" description="Helical" evidence="8">
    <location>
        <begin position="133"/>
        <end position="151"/>
    </location>
</feature>
<proteinExistence type="inferred from homology"/>
<dbReference type="FunFam" id="3.40.50.300:FF:000218">
    <property type="entry name" value="Multidrug ABC transporter ATP-binding protein"/>
    <property type="match status" value="1"/>
</dbReference>
<feature type="transmembrane region" description="Helical" evidence="8">
    <location>
        <begin position="157"/>
        <end position="175"/>
    </location>
</feature>
<comment type="caution">
    <text evidence="11">The sequence shown here is derived from an EMBL/GenBank/DDBJ whole genome shotgun (WGS) entry which is preliminary data.</text>
</comment>
<dbReference type="Gene3D" id="3.40.50.300">
    <property type="entry name" value="P-loop containing nucleotide triphosphate hydrolases"/>
    <property type="match status" value="1"/>
</dbReference>
<keyword evidence="3 8" id="KW-0812">Transmembrane</keyword>
<dbReference type="Proteomes" id="UP000215145">
    <property type="component" value="Unassembled WGS sequence"/>
</dbReference>
<dbReference type="PROSITE" id="PS51257">
    <property type="entry name" value="PROKAR_LIPOPROTEIN"/>
    <property type="match status" value="1"/>
</dbReference>
<dbReference type="PROSITE" id="PS50893">
    <property type="entry name" value="ABC_TRANSPORTER_2"/>
    <property type="match status" value="1"/>
</dbReference>
<evidence type="ECO:0000256" key="8">
    <source>
        <dbReference type="SAM" id="Phobius"/>
    </source>
</evidence>
<dbReference type="InterPro" id="IPR003593">
    <property type="entry name" value="AAA+_ATPase"/>
</dbReference>
<dbReference type="PANTHER" id="PTHR43394">
    <property type="entry name" value="ATP-DEPENDENT PERMEASE MDL1, MITOCHONDRIAL"/>
    <property type="match status" value="1"/>
</dbReference>
<organism evidence="11 12">
    <name type="scientific">Paenibacillus herberti</name>
    <dbReference type="NCBI Taxonomy" id="1619309"/>
    <lineage>
        <taxon>Bacteria</taxon>
        <taxon>Bacillati</taxon>
        <taxon>Bacillota</taxon>
        <taxon>Bacilli</taxon>
        <taxon>Bacillales</taxon>
        <taxon>Paenibacillaceae</taxon>
        <taxon>Paenibacillus</taxon>
    </lineage>
</organism>
<sequence>MFSRLFLHVRGQWPLLLAAWAATGCIAALQFVIPRLTQYAIDHVIPKSDYNMLLPIAGGVMLTAVLLGVFGYTSSYAFAKVGQRTVLDIRTSLYRHLQSLDMAYFDRKRTGELMSRVTSDVNQLQQMVSAGTMGILTDAVTFIAIACFMLYQNVQLTAVLLALFPLMLLAARLYGGKLRSSYRNVQETVADMSGQLQDSLSQIRLVKTFAAEERENTRFAELGEANKEANLAATRFSALFGPAIDLLQYVGMAFVLAFGSWQAMRGNGEMTAGSMVAYLAYLRLLQNPVRRFSRLMSTMQQSAAAYDRIIETMNTSPQVADRDGARELHVGTGEVVFKEVTFGYGDPSKDSPLLCRFNLVLQPGKTTALVGSSGAGKSTLAHLLLRYYDVWDGAISVDGMDLREVTQASLRRRIGIVTQETMLRSGSVRENLLYGRPEASEDELLQAAKAACAHEFIEALPSGYDTEIGERGVRLSGGQKQRLSIARALLANPAIILLDEATASLDTESEALIQQALQTLLHGRTCLVIAHRLSTVRSADRIVVLEGGRLIESGNHEELLEHGGRYRSLYERQFPQGKQTEIPHET</sequence>
<feature type="transmembrane region" description="Helical" evidence="8">
    <location>
        <begin position="246"/>
        <end position="264"/>
    </location>
</feature>
<evidence type="ECO:0000256" key="3">
    <source>
        <dbReference type="ARBA" id="ARBA00022692"/>
    </source>
</evidence>
<dbReference type="GO" id="GO:0005524">
    <property type="term" value="F:ATP binding"/>
    <property type="evidence" value="ECO:0007669"/>
    <property type="project" value="UniProtKB-KW"/>
</dbReference>
<keyword evidence="6 8" id="KW-1133">Transmembrane helix</keyword>
<evidence type="ECO:0000313" key="12">
    <source>
        <dbReference type="Proteomes" id="UP000215145"/>
    </source>
</evidence>
<evidence type="ECO:0000256" key="4">
    <source>
        <dbReference type="ARBA" id="ARBA00022741"/>
    </source>
</evidence>
<dbReference type="PROSITE" id="PS00211">
    <property type="entry name" value="ABC_TRANSPORTER_1"/>
    <property type="match status" value="1"/>
</dbReference>
<evidence type="ECO:0000256" key="5">
    <source>
        <dbReference type="ARBA" id="ARBA00022840"/>
    </source>
</evidence>